<evidence type="ECO:0000256" key="1">
    <source>
        <dbReference type="SAM" id="MobiDB-lite"/>
    </source>
</evidence>
<dbReference type="OrthoDB" id="7871364at2"/>
<evidence type="ECO:0000313" key="2">
    <source>
        <dbReference type="EMBL" id="SDB02041.1"/>
    </source>
</evidence>
<keyword evidence="2" id="KW-0966">Cell projection</keyword>
<feature type="compositionally biased region" description="Basic and acidic residues" evidence="1">
    <location>
        <begin position="103"/>
        <end position="121"/>
    </location>
</feature>
<keyword evidence="2" id="KW-0282">Flagellum</keyword>
<dbReference type="EMBL" id="FMXQ01000001">
    <property type="protein sequence ID" value="SDB02041.1"/>
    <property type="molecule type" value="Genomic_DNA"/>
</dbReference>
<accession>A0A1G6A0S1</accession>
<feature type="region of interest" description="Disordered" evidence="1">
    <location>
        <begin position="103"/>
        <end position="127"/>
    </location>
</feature>
<gene>
    <name evidence="2" type="ORF">SAMN02982931_00018</name>
</gene>
<dbReference type="STRING" id="665467.SAMN02982931_00018"/>
<dbReference type="RefSeq" id="WP_090874194.1">
    <property type="nucleotide sequence ID" value="NZ_FMXQ01000001.1"/>
</dbReference>
<reference evidence="2 3" key="1">
    <citation type="submission" date="2016-10" db="EMBL/GenBank/DDBJ databases">
        <authorList>
            <person name="de Groot N.N."/>
        </authorList>
    </citation>
    <scope>NUCLEOTIDE SEQUENCE [LARGE SCALE GENOMIC DNA]</scope>
    <source>
        <strain evidence="2 3">ATCC 35022</strain>
    </source>
</reference>
<sequence>MKSRESLIRLKRFRVEEKRRQLAQIETMIAEFERMATDLDNQIAAEQERSGIRDVTHFAYPTFAKAAATRRDNLMASADELKEQLASANAEFAEASEELDKIEALAERGAADRATDPDHPPRAANAR</sequence>
<dbReference type="Proteomes" id="UP000199071">
    <property type="component" value="Unassembled WGS sequence"/>
</dbReference>
<keyword evidence="2" id="KW-0969">Cilium</keyword>
<evidence type="ECO:0000313" key="3">
    <source>
        <dbReference type="Proteomes" id="UP000199071"/>
    </source>
</evidence>
<name>A0A1G6A0S1_9HYPH</name>
<protein>
    <submittedName>
        <fullName evidence="2">Flagellar export protein FliJ</fullName>
    </submittedName>
</protein>
<dbReference type="AlphaFoldDB" id="A0A1G6A0S1"/>
<proteinExistence type="predicted"/>
<organism evidence="2 3">
    <name type="scientific">Bauldia litoralis</name>
    <dbReference type="NCBI Taxonomy" id="665467"/>
    <lineage>
        <taxon>Bacteria</taxon>
        <taxon>Pseudomonadati</taxon>
        <taxon>Pseudomonadota</taxon>
        <taxon>Alphaproteobacteria</taxon>
        <taxon>Hyphomicrobiales</taxon>
        <taxon>Kaistiaceae</taxon>
        <taxon>Bauldia</taxon>
    </lineage>
</organism>
<keyword evidence="3" id="KW-1185">Reference proteome</keyword>